<dbReference type="InterPro" id="IPR036866">
    <property type="entry name" value="RibonucZ/Hydroxyglut_hydro"/>
</dbReference>
<evidence type="ECO:0000256" key="6">
    <source>
        <dbReference type="ARBA" id="ARBA00030966"/>
    </source>
</evidence>
<dbReference type="PANTHER" id="PTHR42663">
    <property type="entry name" value="HYDROLASE C777.06C-RELATED-RELATED"/>
    <property type="match status" value="1"/>
</dbReference>
<reference evidence="9" key="1">
    <citation type="submission" date="2021-02" db="EMBL/GenBank/DDBJ databases">
        <title>Copper resistance gene diversity in local Xanthomonas species at agrochemical polluted sites in Trinidad, Trinidad and Tobago.</title>
        <authorList>
            <person name="Ramnarine S.D.B.J."/>
            <person name="Ramsubhag A."/>
            <person name="Jayaraman J."/>
        </authorList>
    </citation>
    <scope>NUCLEOTIDE SEQUENCE</scope>
    <source>
        <strain evidence="9">CaNP6A</strain>
    </source>
</reference>
<evidence type="ECO:0000256" key="2">
    <source>
        <dbReference type="ARBA" id="ARBA00008481"/>
    </source>
</evidence>
<keyword evidence="4 7" id="KW-0813">Transport</keyword>
<comment type="pathway">
    <text evidence="1 7">Cofactor biosynthesis; pyrroloquinoline quinone biosynthesis.</text>
</comment>
<dbReference type="HAMAP" id="MF_00653">
    <property type="entry name" value="PQQ_syn_PqqB"/>
    <property type="match status" value="1"/>
</dbReference>
<dbReference type="SUPFAM" id="SSF56281">
    <property type="entry name" value="Metallo-hydrolase/oxidoreductase"/>
    <property type="match status" value="1"/>
</dbReference>
<gene>
    <name evidence="7 9" type="primary">pqqB</name>
    <name evidence="9" type="ORF">JWH11_13270</name>
</gene>
<evidence type="ECO:0000313" key="10">
    <source>
        <dbReference type="Proteomes" id="UP001430396"/>
    </source>
</evidence>
<accession>A0ABS8NWD9</accession>
<evidence type="ECO:0000256" key="1">
    <source>
        <dbReference type="ARBA" id="ARBA00004886"/>
    </source>
</evidence>
<dbReference type="RefSeq" id="WP_230436501.1">
    <property type="nucleotide sequence ID" value="NZ_JAFFQH010000183.1"/>
</dbReference>
<dbReference type="InterPro" id="IPR011842">
    <property type="entry name" value="PQQ_synth_PqqB"/>
</dbReference>
<dbReference type="InterPro" id="IPR001279">
    <property type="entry name" value="Metallo-B-lactamas"/>
</dbReference>
<dbReference type="Proteomes" id="UP001430396">
    <property type="component" value="Unassembled WGS sequence"/>
</dbReference>
<evidence type="ECO:0000256" key="5">
    <source>
        <dbReference type="ARBA" id="ARBA00022905"/>
    </source>
</evidence>
<dbReference type="Pfam" id="PF12706">
    <property type="entry name" value="Lactamase_B_2"/>
    <property type="match status" value="1"/>
</dbReference>
<keyword evidence="10" id="KW-1185">Reference proteome</keyword>
<keyword evidence="5 7" id="KW-0884">PQQ biosynthesis</keyword>
<dbReference type="NCBIfam" id="TIGR02108">
    <property type="entry name" value="PQQ_syn_pqqB"/>
    <property type="match status" value="1"/>
</dbReference>
<dbReference type="CDD" id="cd16274">
    <property type="entry name" value="PQQB-like_MBL-fold"/>
    <property type="match status" value="1"/>
</dbReference>
<proteinExistence type="inferred from homology"/>
<evidence type="ECO:0000256" key="7">
    <source>
        <dbReference type="HAMAP-Rule" id="MF_00653"/>
    </source>
</evidence>
<evidence type="ECO:0000259" key="8">
    <source>
        <dbReference type="Pfam" id="PF12706"/>
    </source>
</evidence>
<evidence type="ECO:0000256" key="4">
    <source>
        <dbReference type="ARBA" id="ARBA00022448"/>
    </source>
</evidence>
<evidence type="ECO:0000313" key="9">
    <source>
        <dbReference type="EMBL" id="MCD0267392.1"/>
    </source>
</evidence>
<comment type="function">
    <text evidence="7">May be involved in the transport of PQQ or its precursor to the periplasm.</text>
</comment>
<organism evidence="9 10">
    <name type="scientific">Xanthomonas melonis</name>
    <dbReference type="NCBI Taxonomy" id="56456"/>
    <lineage>
        <taxon>Bacteria</taxon>
        <taxon>Pseudomonadati</taxon>
        <taxon>Pseudomonadota</taxon>
        <taxon>Gammaproteobacteria</taxon>
        <taxon>Lysobacterales</taxon>
        <taxon>Lysobacteraceae</taxon>
        <taxon>Xanthomonas</taxon>
    </lineage>
</organism>
<dbReference type="PANTHER" id="PTHR42663:SF7">
    <property type="entry name" value="COENZYME PQQ SYNTHESIS PROTEIN B"/>
    <property type="match status" value="1"/>
</dbReference>
<comment type="caution">
    <text evidence="9">The sequence shown here is derived from an EMBL/GenBank/DDBJ whole genome shotgun (WGS) entry which is preliminary data.</text>
</comment>
<evidence type="ECO:0000256" key="3">
    <source>
        <dbReference type="ARBA" id="ARBA00015084"/>
    </source>
</evidence>
<dbReference type="EMBL" id="JAFFQI010000195">
    <property type="protein sequence ID" value="MCD0267392.1"/>
    <property type="molecule type" value="Genomic_DNA"/>
</dbReference>
<protein>
    <recommendedName>
        <fullName evidence="3 7">Coenzyme PQQ synthesis protein B</fullName>
    </recommendedName>
    <alternativeName>
        <fullName evidence="6 7">Pyrroloquinoline quinone biosynthesis protein B</fullName>
    </alternativeName>
</protein>
<sequence>MRIIVLGSAAGGGHPQWNCHTPASQRAWQQADGAQRRTQASIAVSADGQRWVLINASPDFRQQILATPALWPQQGLRHSPIEAVLLTSGEIDHIAGLLSMRESQSFSLHASRRVLDVLAQNPVFDALNAHYVSRQPFTLDTPLSLLGLQLTPFSVPGKVPLFMESRSGGDLAGSNEETLGLTIDDGRHRVHYIPGCAAMTDALRARLHGAELVFFDGTLWRDDEMVQLGVSQKTGRRMGHLSIDGADGTMAAFASLDVARKIFIHINTTNPVLNLHSPEYASARAQGWEVAHDGLEIAL</sequence>
<dbReference type="Gene3D" id="3.60.15.10">
    <property type="entry name" value="Ribonuclease Z/Hydroxyacylglutathione hydrolase-like"/>
    <property type="match status" value="1"/>
</dbReference>
<name>A0ABS8NWD9_9XANT</name>
<feature type="domain" description="Metallo-beta-lactamase" evidence="8">
    <location>
        <begin position="50"/>
        <end position="266"/>
    </location>
</feature>
<comment type="similarity">
    <text evidence="2 7">Belongs to the PqqB family.</text>
</comment>